<reference evidence="2" key="1">
    <citation type="submission" date="2018-04" db="EMBL/GenBank/DDBJ databases">
        <title>Whole genome sequencing of Hypsizygus marmoreus.</title>
        <authorList>
            <person name="Choi I.-G."/>
            <person name="Min B."/>
            <person name="Kim J.-G."/>
            <person name="Kim S."/>
            <person name="Oh Y.-L."/>
            <person name="Kong W.-S."/>
            <person name="Park H."/>
            <person name="Jeong J."/>
            <person name="Song E.-S."/>
        </authorList>
    </citation>
    <scope>NUCLEOTIDE SEQUENCE [LARGE SCALE GENOMIC DNA]</scope>
    <source>
        <strain evidence="2">51987-8</strain>
    </source>
</reference>
<organism evidence="2 3">
    <name type="scientific">Hypsizygus marmoreus</name>
    <name type="common">White beech mushroom</name>
    <name type="synonym">Agaricus marmoreus</name>
    <dbReference type="NCBI Taxonomy" id="39966"/>
    <lineage>
        <taxon>Eukaryota</taxon>
        <taxon>Fungi</taxon>
        <taxon>Dikarya</taxon>
        <taxon>Basidiomycota</taxon>
        <taxon>Agaricomycotina</taxon>
        <taxon>Agaricomycetes</taxon>
        <taxon>Agaricomycetidae</taxon>
        <taxon>Agaricales</taxon>
        <taxon>Tricholomatineae</taxon>
        <taxon>Lyophyllaceae</taxon>
        <taxon>Hypsizygus</taxon>
    </lineage>
</organism>
<dbReference type="Proteomes" id="UP000076154">
    <property type="component" value="Unassembled WGS sequence"/>
</dbReference>
<evidence type="ECO:0000313" key="3">
    <source>
        <dbReference type="Proteomes" id="UP000076154"/>
    </source>
</evidence>
<comment type="caution">
    <text evidence="2">The sequence shown here is derived from an EMBL/GenBank/DDBJ whole genome shotgun (WGS) entry which is preliminary data.</text>
</comment>
<evidence type="ECO:0000313" key="2">
    <source>
        <dbReference type="EMBL" id="RDB15433.1"/>
    </source>
</evidence>
<dbReference type="AlphaFoldDB" id="A0A369J6U8"/>
<evidence type="ECO:0000256" key="1">
    <source>
        <dbReference type="SAM" id="MobiDB-lite"/>
    </source>
</evidence>
<proteinExistence type="predicted"/>
<dbReference type="InParanoid" id="A0A369J6U8"/>
<keyword evidence="3" id="KW-1185">Reference proteome</keyword>
<dbReference type="EMBL" id="LUEZ02000158">
    <property type="protein sequence ID" value="RDB15433.1"/>
    <property type="molecule type" value="Genomic_DNA"/>
</dbReference>
<dbReference type="OrthoDB" id="206452at2759"/>
<sequence>MVAKVPSAESLFPFPHHYHSNSMPRVNKKAAASASTYSGSRSTRREDYTFFWTPTHVNGWASQWYPASFTVMLTIEPDSPPEKNALESGRIERWGSNLLGKALVKVRSVLKEEEEENAKDGNGTE</sequence>
<name>A0A369J6U8_HYPMA</name>
<protein>
    <submittedName>
        <fullName evidence="2">Uncharacterized protein</fullName>
    </submittedName>
</protein>
<accession>A0A369J6U8</accession>
<gene>
    <name evidence="2" type="ORF">Hypma_004174</name>
</gene>
<feature type="region of interest" description="Disordered" evidence="1">
    <location>
        <begin position="23"/>
        <end position="43"/>
    </location>
</feature>